<keyword evidence="2 4" id="KW-0012">Acyltransferase</keyword>
<protein>
    <submittedName>
        <fullName evidence="4">Acetyltransferase</fullName>
        <ecNumber evidence="4">2.3.1.-</ecNumber>
    </submittedName>
</protein>
<feature type="domain" description="N-acetyltransferase" evidence="3">
    <location>
        <begin position="8"/>
        <end position="149"/>
    </location>
</feature>
<evidence type="ECO:0000256" key="2">
    <source>
        <dbReference type="ARBA" id="ARBA00023315"/>
    </source>
</evidence>
<dbReference type="CDD" id="cd04301">
    <property type="entry name" value="NAT_SF"/>
    <property type="match status" value="1"/>
</dbReference>
<reference evidence="4 5" key="1">
    <citation type="submission" date="2016-03" db="EMBL/GenBank/DDBJ databases">
        <authorList>
            <consortium name="Pathogen Informatics"/>
        </authorList>
    </citation>
    <scope>NUCLEOTIDE SEQUENCE [LARGE SCALE GENOMIC DNA]</scope>
    <source>
        <strain evidence="4 5">NCTC13364</strain>
    </source>
</reference>
<dbReference type="InterPro" id="IPR016181">
    <property type="entry name" value="Acyl_CoA_acyltransferase"/>
</dbReference>
<accession>A0A157Q5R9</accession>
<sequence>MTDPAQTLILRPATEEDLAFLLELRKHTMGPHMRQAGLPDDDDAHLARLRLHWDAAQVILLDGQPAGLFKAFREPDHWYVQQVQVAPAWQGQGVGARVLGVLLESADRDGLAVRLSVLHANPARRLYERLGFRVLQTVGPEYLMQREPLGR</sequence>
<gene>
    <name evidence="4" type="ORF">SAMEA1982600_03186</name>
</gene>
<dbReference type="GO" id="GO:0016747">
    <property type="term" value="F:acyltransferase activity, transferring groups other than amino-acyl groups"/>
    <property type="evidence" value="ECO:0007669"/>
    <property type="project" value="InterPro"/>
</dbReference>
<dbReference type="Gene3D" id="3.40.630.30">
    <property type="match status" value="1"/>
</dbReference>
<name>A0A157Q5R9_9BORD</name>
<dbReference type="EMBL" id="FKBS01000017">
    <property type="protein sequence ID" value="SAI40419.1"/>
    <property type="molecule type" value="Genomic_DNA"/>
</dbReference>
<dbReference type="Pfam" id="PF00583">
    <property type="entry name" value="Acetyltransf_1"/>
    <property type="match status" value="1"/>
</dbReference>
<dbReference type="Proteomes" id="UP000077037">
    <property type="component" value="Unassembled WGS sequence"/>
</dbReference>
<dbReference type="SUPFAM" id="SSF55729">
    <property type="entry name" value="Acyl-CoA N-acyltransferases (Nat)"/>
    <property type="match status" value="1"/>
</dbReference>
<organism evidence="4 5">
    <name type="scientific">Bordetella ansorpii</name>
    <dbReference type="NCBI Taxonomy" id="288768"/>
    <lineage>
        <taxon>Bacteria</taxon>
        <taxon>Pseudomonadati</taxon>
        <taxon>Pseudomonadota</taxon>
        <taxon>Betaproteobacteria</taxon>
        <taxon>Burkholderiales</taxon>
        <taxon>Alcaligenaceae</taxon>
        <taxon>Bordetella</taxon>
    </lineage>
</organism>
<dbReference type="InterPro" id="IPR000182">
    <property type="entry name" value="GNAT_dom"/>
</dbReference>
<evidence type="ECO:0000313" key="4">
    <source>
        <dbReference type="EMBL" id="SAI40419.1"/>
    </source>
</evidence>
<dbReference type="PANTHER" id="PTHR43877">
    <property type="entry name" value="AMINOALKYLPHOSPHONATE N-ACETYLTRANSFERASE-RELATED-RELATED"/>
    <property type="match status" value="1"/>
</dbReference>
<keyword evidence="1 4" id="KW-0808">Transferase</keyword>
<dbReference type="RefSeq" id="WP_066414928.1">
    <property type="nucleotide sequence ID" value="NZ_FKBS01000017.1"/>
</dbReference>
<evidence type="ECO:0000313" key="5">
    <source>
        <dbReference type="Proteomes" id="UP000077037"/>
    </source>
</evidence>
<dbReference type="PROSITE" id="PS51186">
    <property type="entry name" value="GNAT"/>
    <property type="match status" value="1"/>
</dbReference>
<dbReference type="InterPro" id="IPR050832">
    <property type="entry name" value="Bact_Acetyltransf"/>
</dbReference>
<dbReference type="EC" id="2.3.1.-" evidence="4"/>
<dbReference type="AlphaFoldDB" id="A0A157Q5R9"/>
<evidence type="ECO:0000259" key="3">
    <source>
        <dbReference type="PROSITE" id="PS51186"/>
    </source>
</evidence>
<evidence type="ECO:0000256" key="1">
    <source>
        <dbReference type="ARBA" id="ARBA00022679"/>
    </source>
</evidence>
<proteinExistence type="predicted"/>